<dbReference type="EMBL" id="JADIKD010000007">
    <property type="protein sequence ID" value="MFK2916644.1"/>
    <property type="molecule type" value="Genomic_DNA"/>
</dbReference>
<sequence>MAAILTREQLPGFQRWELPDMGEPKPTPAEAARPTVSDLEDLEREAREAGYAAGLAEGRAAAHDEYVQRVVQLEAILQAAARPLGALDDATEQELARLALVIARQVIAQELKVSPELIVQTVRQAALALPSATRALRVYLHPDDLALLREHEAAEPHWQLLPDPSMQRGDCRLESESSRLDARVETRLAAVVDAVFGNDVEADPEAEMA</sequence>
<dbReference type="Pfam" id="PF02108">
    <property type="entry name" value="FliH"/>
    <property type="match status" value="1"/>
</dbReference>
<keyword evidence="4" id="KW-0813">Transport</keyword>
<comment type="similarity">
    <text evidence="2">Belongs to the FliH family.</text>
</comment>
<dbReference type="PANTHER" id="PTHR34982">
    <property type="entry name" value="YOP PROTEINS TRANSLOCATION PROTEIN L"/>
    <property type="match status" value="1"/>
</dbReference>
<evidence type="ECO:0000256" key="5">
    <source>
        <dbReference type="ARBA" id="ARBA00022795"/>
    </source>
</evidence>
<dbReference type="PANTHER" id="PTHR34982:SF1">
    <property type="entry name" value="FLAGELLAR ASSEMBLY PROTEIN FLIH"/>
    <property type="match status" value="1"/>
</dbReference>
<evidence type="ECO:0000256" key="6">
    <source>
        <dbReference type="ARBA" id="ARBA00022927"/>
    </source>
</evidence>
<keyword evidence="7" id="KW-1006">Bacterial flagellum protein export</keyword>
<dbReference type="InterPro" id="IPR051472">
    <property type="entry name" value="T3SS_Stator/FliH"/>
</dbReference>
<evidence type="ECO:0000313" key="10">
    <source>
        <dbReference type="EMBL" id="MFK2916644.1"/>
    </source>
</evidence>
<dbReference type="InterPro" id="IPR018035">
    <property type="entry name" value="Flagellar_FliH/T3SS_HrpE"/>
</dbReference>
<protein>
    <recommendedName>
        <fullName evidence="3">Flagellar assembly protein FliH</fullName>
    </recommendedName>
</protein>
<accession>A0ABW8K167</accession>
<reference evidence="10 11" key="1">
    <citation type="submission" date="2020-10" db="EMBL/GenBank/DDBJ databases">
        <title>Phylogeny of dyella-like bacteria.</title>
        <authorList>
            <person name="Fu J."/>
        </authorList>
    </citation>
    <scope>NUCLEOTIDE SEQUENCE [LARGE SCALE GENOMIC DNA]</scope>
    <source>
        <strain evidence="10 11">BB4</strain>
    </source>
</reference>
<proteinExistence type="inferred from homology"/>
<evidence type="ECO:0000256" key="2">
    <source>
        <dbReference type="ARBA" id="ARBA00006602"/>
    </source>
</evidence>
<dbReference type="RefSeq" id="WP_379986011.1">
    <property type="nucleotide sequence ID" value="NZ_JADIKD010000007.1"/>
</dbReference>
<feature type="domain" description="Flagellar assembly protein FliH/Type III secretion system HrpE" evidence="9">
    <location>
        <begin position="71"/>
        <end position="189"/>
    </location>
</feature>
<evidence type="ECO:0000259" key="9">
    <source>
        <dbReference type="Pfam" id="PF02108"/>
    </source>
</evidence>
<keyword evidence="5" id="KW-1005">Bacterial flagellum biogenesis</keyword>
<feature type="region of interest" description="Disordered" evidence="8">
    <location>
        <begin position="1"/>
        <end position="38"/>
    </location>
</feature>
<gene>
    <name evidence="10" type="ORF">ISS97_05165</name>
</gene>
<dbReference type="Proteomes" id="UP001620408">
    <property type="component" value="Unassembled WGS sequence"/>
</dbReference>
<evidence type="ECO:0000256" key="4">
    <source>
        <dbReference type="ARBA" id="ARBA00022448"/>
    </source>
</evidence>
<evidence type="ECO:0000256" key="3">
    <source>
        <dbReference type="ARBA" id="ARBA00016507"/>
    </source>
</evidence>
<evidence type="ECO:0000256" key="8">
    <source>
        <dbReference type="SAM" id="MobiDB-lite"/>
    </source>
</evidence>
<comment type="caution">
    <text evidence="10">The sequence shown here is derived from an EMBL/GenBank/DDBJ whole genome shotgun (WGS) entry which is preliminary data.</text>
</comment>
<keyword evidence="10" id="KW-0966">Cell projection</keyword>
<keyword evidence="6" id="KW-0653">Protein transport</keyword>
<keyword evidence="11" id="KW-1185">Reference proteome</keyword>
<name>A0ABW8K167_9GAMM</name>
<evidence type="ECO:0000256" key="7">
    <source>
        <dbReference type="ARBA" id="ARBA00023225"/>
    </source>
</evidence>
<comment type="function">
    <text evidence="1">Needed for flagellar regrowth and assembly.</text>
</comment>
<keyword evidence="10" id="KW-0282">Flagellum</keyword>
<evidence type="ECO:0000256" key="1">
    <source>
        <dbReference type="ARBA" id="ARBA00003041"/>
    </source>
</evidence>
<keyword evidence="10" id="KW-0969">Cilium</keyword>
<organism evidence="10 11">
    <name type="scientific">Dyella koreensis</name>
    <dbReference type="NCBI Taxonomy" id="311235"/>
    <lineage>
        <taxon>Bacteria</taxon>
        <taxon>Pseudomonadati</taxon>
        <taxon>Pseudomonadota</taxon>
        <taxon>Gammaproteobacteria</taxon>
        <taxon>Lysobacterales</taxon>
        <taxon>Rhodanobacteraceae</taxon>
        <taxon>Dyella</taxon>
    </lineage>
</organism>
<evidence type="ECO:0000313" key="11">
    <source>
        <dbReference type="Proteomes" id="UP001620408"/>
    </source>
</evidence>